<name>A0A7I8J1Y4_SPIIN</name>
<sequence length="48" mass="5451">MEASSLSLSLSSLQGCLCRKGDKTGNPPWINGGRGRRWRSFRRCGRRR</sequence>
<protein>
    <submittedName>
        <fullName evidence="1">Uncharacterized protein</fullName>
    </submittedName>
</protein>
<proteinExistence type="predicted"/>
<dbReference type="AlphaFoldDB" id="A0A7I8J1Y4"/>
<keyword evidence="2" id="KW-1185">Reference proteome</keyword>
<dbReference type="EMBL" id="CACRZD030000008">
    <property type="protein sequence ID" value="CAA6663823.1"/>
    <property type="molecule type" value="Genomic_DNA"/>
</dbReference>
<evidence type="ECO:0000313" key="1">
    <source>
        <dbReference type="EMBL" id="CAA2624373.1"/>
    </source>
</evidence>
<dbReference type="Proteomes" id="UP001189122">
    <property type="component" value="Unassembled WGS sequence"/>
</dbReference>
<evidence type="ECO:0000313" key="2">
    <source>
        <dbReference type="Proteomes" id="UP001189122"/>
    </source>
</evidence>
<accession>A0A7I8J1Y4</accession>
<reference evidence="1 2" key="1">
    <citation type="submission" date="2019-12" db="EMBL/GenBank/DDBJ databases">
        <authorList>
            <person name="Scholz U."/>
            <person name="Mascher M."/>
            <person name="Fiebig A."/>
        </authorList>
    </citation>
    <scope>NUCLEOTIDE SEQUENCE</scope>
</reference>
<gene>
    <name evidence="1" type="ORF">SI7747_08010212</name>
</gene>
<organism evidence="1">
    <name type="scientific">Spirodela intermedia</name>
    <name type="common">Intermediate duckweed</name>
    <dbReference type="NCBI Taxonomy" id="51605"/>
    <lineage>
        <taxon>Eukaryota</taxon>
        <taxon>Viridiplantae</taxon>
        <taxon>Streptophyta</taxon>
        <taxon>Embryophyta</taxon>
        <taxon>Tracheophyta</taxon>
        <taxon>Spermatophyta</taxon>
        <taxon>Magnoliopsida</taxon>
        <taxon>Liliopsida</taxon>
        <taxon>Araceae</taxon>
        <taxon>Lemnoideae</taxon>
        <taxon>Spirodela</taxon>
    </lineage>
</organism>
<dbReference type="EMBL" id="LR743595">
    <property type="protein sequence ID" value="CAA2624373.1"/>
    <property type="molecule type" value="Genomic_DNA"/>
</dbReference>